<dbReference type="InterPro" id="IPR009072">
    <property type="entry name" value="Histone-fold"/>
</dbReference>
<dbReference type="Gene3D" id="1.10.20.10">
    <property type="entry name" value="Histone, subunit A"/>
    <property type="match status" value="1"/>
</dbReference>
<protein>
    <recommendedName>
        <fullName evidence="4">Transcription factor CBF/NF-Y/archaeal histone domain-containing protein</fullName>
    </recommendedName>
</protein>
<name>A0A165QAU6_EXIGL</name>
<proteinExistence type="predicted"/>
<dbReference type="Pfam" id="PF00808">
    <property type="entry name" value="CBFD_NFYB_HMF"/>
    <property type="match status" value="1"/>
</dbReference>
<feature type="region of interest" description="Disordered" evidence="3">
    <location>
        <begin position="1"/>
        <end position="79"/>
    </location>
</feature>
<evidence type="ECO:0000313" key="6">
    <source>
        <dbReference type="Proteomes" id="UP000077266"/>
    </source>
</evidence>
<keyword evidence="6" id="KW-1185">Reference proteome</keyword>
<reference evidence="5 6" key="1">
    <citation type="journal article" date="2016" name="Mol. Biol. Evol.">
        <title>Comparative Genomics of Early-Diverging Mushroom-Forming Fungi Provides Insights into the Origins of Lignocellulose Decay Capabilities.</title>
        <authorList>
            <person name="Nagy L.G."/>
            <person name="Riley R."/>
            <person name="Tritt A."/>
            <person name="Adam C."/>
            <person name="Daum C."/>
            <person name="Floudas D."/>
            <person name="Sun H."/>
            <person name="Yadav J.S."/>
            <person name="Pangilinan J."/>
            <person name="Larsson K.H."/>
            <person name="Matsuura K."/>
            <person name="Barry K."/>
            <person name="Labutti K."/>
            <person name="Kuo R."/>
            <person name="Ohm R.A."/>
            <person name="Bhattacharya S.S."/>
            <person name="Shirouzu T."/>
            <person name="Yoshinaga Y."/>
            <person name="Martin F.M."/>
            <person name="Grigoriev I.V."/>
            <person name="Hibbett D.S."/>
        </authorList>
    </citation>
    <scope>NUCLEOTIDE SEQUENCE [LARGE SCALE GENOMIC DNA]</scope>
    <source>
        <strain evidence="5 6">HHB12029</strain>
    </source>
</reference>
<dbReference type="GO" id="GO:0008623">
    <property type="term" value="C:CHRAC"/>
    <property type="evidence" value="ECO:0007669"/>
    <property type="project" value="TreeGrafter"/>
</dbReference>
<dbReference type="AlphaFoldDB" id="A0A165QAU6"/>
<feature type="compositionally biased region" description="Low complexity" evidence="3">
    <location>
        <begin position="308"/>
        <end position="356"/>
    </location>
</feature>
<dbReference type="InterPro" id="IPR050568">
    <property type="entry name" value="Transcr_DNA_Rep_Reg"/>
</dbReference>
<dbReference type="InterPro" id="IPR003958">
    <property type="entry name" value="CBFA_NFYB_domain"/>
</dbReference>
<dbReference type="STRING" id="1314781.A0A165QAU6"/>
<keyword evidence="2" id="KW-0539">Nucleus</keyword>
<evidence type="ECO:0000256" key="1">
    <source>
        <dbReference type="ARBA" id="ARBA00004123"/>
    </source>
</evidence>
<dbReference type="PANTHER" id="PTHR10252">
    <property type="entry name" value="HISTONE-LIKE TRANSCRIPTION FACTOR CCAAT-RELATED"/>
    <property type="match status" value="1"/>
</dbReference>
<gene>
    <name evidence="5" type="ORF">EXIGLDRAFT_828693</name>
</gene>
<evidence type="ECO:0000259" key="4">
    <source>
        <dbReference type="Pfam" id="PF00808"/>
    </source>
</evidence>
<dbReference type="InParanoid" id="A0A165QAU6"/>
<dbReference type="GO" id="GO:0046982">
    <property type="term" value="F:protein heterodimerization activity"/>
    <property type="evidence" value="ECO:0007669"/>
    <property type="project" value="InterPro"/>
</dbReference>
<comment type="subcellular location">
    <subcellularLocation>
        <location evidence="1">Nucleus</location>
    </subcellularLocation>
</comment>
<dbReference type="PANTHER" id="PTHR10252:SF54">
    <property type="entry name" value="CHROMATIN ACCESSIBILITY COMPLEX PROTEIN 1"/>
    <property type="match status" value="1"/>
</dbReference>
<feature type="compositionally biased region" description="Polar residues" evidence="3">
    <location>
        <begin position="384"/>
        <end position="396"/>
    </location>
</feature>
<organism evidence="5 6">
    <name type="scientific">Exidia glandulosa HHB12029</name>
    <dbReference type="NCBI Taxonomy" id="1314781"/>
    <lineage>
        <taxon>Eukaryota</taxon>
        <taxon>Fungi</taxon>
        <taxon>Dikarya</taxon>
        <taxon>Basidiomycota</taxon>
        <taxon>Agaricomycotina</taxon>
        <taxon>Agaricomycetes</taxon>
        <taxon>Auriculariales</taxon>
        <taxon>Exidiaceae</taxon>
        <taxon>Exidia</taxon>
    </lineage>
</organism>
<sequence length="396" mass="41856">MASPMDLPPIATLDELPASSPPEQPDELADPEPEPEPPTPKAKPKPAQPTAAVPAAPPPKPKPKPRPKPIERTAGQTLLPLPRVQKIMKADGDLLPVSKEAMHVISVATEEFLKRLAQSSHKLAAAQRRTTVDYKDAATAVQQGDQLQFLHETVPLAVPVSVAFQRREAKAGDIPNGEGSHADSERRAIKGKGKARVNLIVNGKTNGKEPPPPPPMWMGMGTEADAAAMMHMYPPPPHMYPPNGYFPGWGPPPGFPMPPGQPYMRGPPMHPPEWAPYPHMPPPPHMPPHMRPPMPTHRGHPPPRNAPAAASGTSTSASGSGSGATGSRRSSRRISASETAQTNGNGTTNGHAHTNGDAGGGNDSSPSSNGASPEFQSAPGRTIYNPSTLDPRLLQS</sequence>
<dbReference type="EMBL" id="KV425884">
    <property type="protein sequence ID" value="KZW03338.1"/>
    <property type="molecule type" value="Genomic_DNA"/>
</dbReference>
<feature type="domain" description="Transcription factor CBF/NF-Y/archaeal histone" evidence="4">
    <location>
        <begin position="78"/>
        <end position="141"/>
    </location>
</feature>
<dbReference type="GO" id="GO:0006261">
    <property type="term" value="P:DNA-templated DNA replication"/>
    <property type="evidence" value="ECO:0007669"/>
    <property type="project" value="TreeGrafter"/>
</dbReference>
<dbReference type="SUPFAM" id="SSF47113">
    <property type="entry name" value="Histone-fold"/>
    <property type="match status" value="1"/>
</dbReference>
<accession>A0A165QAU6</accession>
<evidence type="ECO:0000313" key="5">
    <source>
        <dbReference type="EMBL" id="KZW03338.1"/>
    </source>
</evidence>
<evidence type="ECO:0000256" key="3">
    <source>
        <dbReference type="SAM" id="MobiDB-lite"/>
    </source>
</evidence>
<dbReference type="CDD" id="cd23645">
    <property type="entry name" value="HFD_Dpb3-like"/>
    <property type="match status" value="1"/>
</dbReference>
<feature type="region of interest" description="Disordered" evidence="3">
    <location>
        <begin position="287"/>
        <end position="396"/>
    </location>
</feature>
<evidence type="ECO:0000256" key="2">
    <source>
        <dbReference type="ARBA" id="ARBA00023242"/>
    </source>
</evidence>
<dbReference type="Proteomes" id="UP000077266">
    <property type="component" value="Unassembled WGS sequence"/>
</dbReference>
<feature type="compositionally biased region" description="Acidic residues" evidence="3">
    <location>
        <begin position="24"/>
        <end position="35"/>
    </location>
</feature>
<feature type="compositionally biased region" description="Low complexity" evidence="3">
    <location>
        <begin position="363"/>
        <end position="373"/>
    </location>
</feature>
<dbReference type="OrthoDB" id="636685at2759"/>